<feature type="transmembrane region" description="Helical" evidence="6">
    <location>
        <begin position="153"/>
        <end position="171"/>
    </location>
</feature>
<name>A0A151B219_9CLOT</name>
<dbReference type="Pfam" id="PF02518">
    <property type="entry name" value="HATPase_c"/>
    <property type="match status" value="1"/>
</dbReference>
<dbReference type="Proteomes" id="UP000075531">
    <property type="component" value="Unassembled WGS sequence"/>
</dbReference>
<evidence type="ECO:0000256" key="1">
    <source>
        <dbReference type="ARBA" id="ARBA00000085"/>
    </source>
</evidence>
<evidence type="ECO:0000313" key="9">
    <source>
        <dbReference type="Proteomes" id="UP000075531"/>
    </source>
</evidence>
<gene>
    <name evidence="8" type="primary">glnK</name>
    <name evidence="8" type="ORF">CLTEP_21330</name>
</gene>
<feature type="domain" description="Histidine kinase" evidence="7">
    <location>
        <begin position="262"/>
        <end position="428"/>
    </location>
</feature>
<dbReference type="PROSITE" id="PS50109">
    <property type="entry name" value="HIS_KIN"/>
    <property type="match status" value="1"/>
</dbReference>
<dbReference type="Gene3D" id="3.30.565.10">
    <property type="entry name" value="Histidine kinase-like ATPase, C-terminal domain"/>
    <property type="match status" value="1"/>
</dbReference>
<dbReference type="InterPro" id="IPR036890">
    <property type="entry name" value="HATPase_C_sf"/>
</dbReference>
<feature type="transmembrane region" description="Helical" evidence="6">
    <location>
        <begin position="38"/>
        <end position="54"/>
    </location>
</feature>
<keyword evidence="4 8" id="KW-0418">Kinase</keyword>
<evidence type="ECO:0000256" key="6">
    <source>
        <dbReference type="SAM" id="Phobius"/>
    </source>
</evidence>
<evidence type="ECO:0000256" key="4">
    <source>
        <dbReference type="ARBA" id="ARBA00022777"/>
    </source>
</evidence>
<dbReference type="AlphaFoldDB" id="A0A151B219"/>
<keyword evidence="6" id="KW-0812">Transmembrane</keyword>
<dbReference type="GO" id="GO:0004673">
    <property type="term" value="F:protein histidine kinase activity"/>
    <property type="evidence" value="ECO:0007669"/>
    <property type="project" value="UniProtKB-EC"/>
</dbReference>
<dbReference type="SMART" id="SM00387">
    <property type="entry name" value="HATPase_c"/>
    <property type="match status" value="1"/>
</dbReference>
<evidence type="ECO:0000259" key="7">
    <source>
        <dbReference type="PROSITE" id="PS50109"/>
    </source>
</evidence>
<feature type="transmembrane region" description="Helical" evidence="6">
    <location>
        <begin position="14"/>
        <end position="32"/>
    </location>
</feature>
<dbReference type="SUPFAM" id="SSF55874">
    <property type="entry name" value="ATPase domain of HSP90 chaperone/DNA topoisomerase II/histidine kinase"/>
    <property type="match status" value="1"/>
</dbReference>
<dbReference type="InterPro" id="IPR003594">
    <property type="entry name" value="HATPase_dom"/>
</dbReference>
<evidence type="ECO:0000313" key="8">
    <source>
        <dbReference type="EMBL" id="KYH33954.1"/>
    </source>
</evidence>
<dbReference type="InterPro" id="IPR050736">
    <property type="entry name" value="Sensor_HK_Regulatory"/>
</dbReference>
<comment type="catalytic activity">
    <reaction evidence="1">
        <text>ATP + protein L-histidine = ADP + protein N-phospho-L-histidine.</text>
        <dbReference type="EC" id="2.7.13.3"/>
    </reaction>
</comment>
<dbReference type="InterPro" id="IPR005467">
    <property type="entry name" value="His_kinase_dom"/>
</dbReference>
<dbReference type="InterPro" id="IPR004358">
    <property type="entry name" value="Sig_transdc_His_kin-like_C"/>
</dbReference>
<protein>
    <recommendedName>
        <fullName evidence="2">histidine kinase</fullName>
        <ecNumber evidence="2">2.7.13.3</ecNumber>
    </recommendedName>
</protein>
<keyword evidence="6" id="KW-0472">Membrane</keyword>
<keyword evidence="3 8" id="KW-0808">Transferase</keyword>
<dbReference type="EC" id="2.7.13.3" evidence="2"/>
<organism evidence="8 9">
    <name type="scientific">Clostridium tepidiprofundi DSM 19306</name>
    <dbReference type="NCBI Taxonomy" id="1121338"/>
    <lineage>
        <taxon>Bacteria</taxon>
        <taxon>Bacillati</taxon>
        <taxon>Bacillota</taxon>
        <taxon>Clostridia</taxon>
        <taxon>Eubacteriales</taxon>
        <taxon>Clostridiaceae</taxon>
        <taxon>Clostridium</taxon>
    </lineage>
</organism>
<dbReference type="EMBL" id="LTBA01000032">
    <property type="protein sequence ID" value="KYH33954.1"/>
    <property type="molecule type" value="Genomic_DNA"/>
</dbReference>
<keyword evidence="9" id="KW-1185">Reference proteome</keyword>
<dbReference type="PATRIC" id="fig|1121338.3.peg.2223"/>
<feature type="transmembrane region" description="Helical" evidence="6">
    <location>
        <begin position="61"/>
        <end position="84"/>
    </location>
</feature>
<sequence>MKILSIQDIKVKNFIKTVIVALILGIAAQVYINILITDFKISFAIILFPIFLFLHKDLNTVLTGLLAALSVYLLRILFFIMANGTFYEAAYAYFPELFFYSFYSIFFALLTNKNSIYNNINTLFIKLIFCDFGANFIEILIRSKCDIFHKQIFITLIIVAFLRSSIIWLMLNGIKYYKMFLLKEEHENRYKKLLWMTSKLKTEMYWMRKNMDNIEKVMSDTYDLYEKISSNKDIKLLSSKALNIAKDIHEIKKEYKLVLRGIDEIIENKLHDEGMYFSEIVSILKESFINDLNHRNLNIKLNFKIETDFFTDKHYYLMSIFRNLLSNSIDSLIETNSINKISFIHKQYDDKNIFIIQDTGCGIEKENLKYIFQPGYSTKINYTTGDINRGLGLSIVKDIVEKNLNGEIKITSKINEGTTFKIIIPKKELEVKK</sequence>
<feature type="transmembrane region" description="Helical" evidence="6">
    <location>
        <begin position="90"/>
        <end position="111"/>
    </location>
</feature>
<dbReference type="RefSeq" id="WP_084364891.1">
    <property type="nucleotide sequence ID" value="NZ_LTBA01000032.1"/>
</dbReference>
<reference evidence="8 9" key="1">
    <citation type="submission" date="2016-02" db="EMBL/GenBank/DDBJ databases">
        <title>Genome sequence of Clostridium tepidiprofundi DSM 19306.</title>
        <authorList>
            <person name="Poehlein A."/>
            <person name="Daniel R."/>
        </authorList>
    </citation>
    <scope>NUCLEOTIDE SEQUENCE [LARGE SCALE GENOMIC DNA]</scope>
    <source>
        <strain evidence="8 9">DSM 19306</strain>
    </source>
</reference>
<keyword evidence="5" id="KW-0902">Two-component regulatory system</keyword>
<dbReference type="PANTHER" id="PTHR43711">
    <property type="entry name" value="TWO-COMPONENT HISTIDINE KINASE"/>
    <property type="match status" value="1"/>
</dbReference>
<accession>A0A151B219</accession>
<dbReference type="OrthoDB" id="1791938at2"/>
<comment type="caution">
    <text evidence="8">The sequence shown here is derived from an EMBL/GenBank/DDBJ whole genome shotgun (WGS) entry which is preliminary data.</text>
</comment>
<keyword evidence="6" id="KW-1133">Transmembrane helix</keyword>
<dbReference type="GO" id="GO:0000160">
    <property type="term" value="P:phosphorelay signal transduction system"/>
    <property type="evidence" value="ECO:0007669"/>
    <property type="project" value="UniProtKB-KW"/>
</dbReference>
<evidence type="ECO:0000256" key="3">
    <source>
        <dbReference type="ARBA" id="ARBA00022679"/>
    </source>
</evidence>
<dbReference type="PANTHER" id="PTHR43711:SF1">
    <property type="entry name" value="HISTIDINE KINASE 1"/>
    <property type="match status" value="1"/>
</dbReference>
<evidence type="ECO:0000256" key="2">
    <source>
        <dbReference type="ARBA" id="ARBA00012438"/>
    </source>
</evidence>
<dbReference type="STRING" id="1121338.CLTEP_21330"/>
<proteinExistence type="predicted"/>
<evidence type="ECO:0000256" key="5">
    <source>
        <dbReference type="ARBA" id="ARBA00023012"/>
    </source>
</evidence>
<dbReference type="PRINTS" id="PR00344">
    <property type="entry name" value="BCTRLSENSOR"/>
</dbReference>